<accession>A0A8S1XZ14</accession>
<evidence type="ECO:0000256" key="2">
    <source>
        <dbReference type="ARBA" id="ARBA00022741"/>
    </source>
</evidence>
<keyword evidence="3" id="KW-0418">Kinase</keyword>
<evidence type="ECO:0000256" key="4">
    <source>
        <dbReference type="ARBA" id="ARBA00022840"/>
    </source>
</evidence>
<dbReference type="PANTHER" id="PTHR24348:SF22">
    <property type="entry name" value="NON-SPECIFIC SERINE_THREONINE PROTEIN KINASE"/>
    <property type="match status" value="1"/>
</dbReference>
<keyword evidence="4" id="KW-0067">ATP-binding</keyword>
<dbReference type="GO" id="GO:0005829">
    <property type="term" value="C:cytosol"/>
    <property type="evidence" value="ECO:0007669"/>
    <property type="project" value="TreeGrafter"/>
</dbReference>
<evidence type="ECO:0000259" key="5">
    <source>
        <dbReference type="PROSITE" id="PS50011"/>
    </source>
</evidence>
<dbReference type="SMART" id="SM00220">
    <property type="entry name" value="S_TKc"/>
    <property type="match status" value="1"/>
</dbReference>
<keyword evidence="7" id="KW-1185">Reference proteome</keyword>
<dbReference type="GO" id="GO:0010506">
    <property type="term" value="P:regulation of autophagy"/>
    <property type="evidence" value="ECO:0007669"/>
    <property type="project" value="InterPro"/>
</dbReference>
<dbReference type="Proteomes" id="UP000683925">
    <property type="component" value="Unassembled WGS sequence"/>
</dbReference>
<dbReference type="EMBL" id="CAJJDP010000138">
    <property type="protein sequence ID" value="CAD8206177.1"/>
    <property type="molecule type" value="Genomic_DNA"/>
</dbReference>
<protein>
    <recommendedName>
        <fullName evidence="5">Protein kinase domain-containing protein</fullName>
    </recommendedName>
</protein>
<keyword evidence="2" id="KW-0547">Nucleotide-binding</keyword>
<dbReference type="GO" id="GO:0005524">
    <property type="term" value="F:ATP binding"/>
    <property type="evidence" value="ECO:0007669"/>
    <property type="project" value="UniProtKB-KW"/>
</dbReference>
<dbReference type="InterPro" id="IPR008271">
    <property type="entry name" value="Ser/Thr_kinase_AS"/>
</dbReference>
<comment type="caution">
    <text evidence="6">The sequence shown here is derived from an EMBL/GenBank/DDBJ whole genome shotgun (WGS) entry which is preliminary data.</text>
</comment>
<dbReference type="Pfam" id="PF00069">
    <property type="entry name" value="Pkinase"/>
    <property type="match status" value="1"/>
</dbReference>
<evidence type="ECO:0000256" key="3">
    <source>
        <dbReference type="ARBA" id="ARBA00022777"/>
    </source>
</evidence>
<gene>
    <name evidence="6" type="ORF">POCTA_138.1.T1370081</name>
</gene>
<dbReference type="GO" id="GO:0016020">
    <property type="term" value="C:membrane"/>
    <property type="evidence" value="ECO:0007669"/>
    <property type="project" value="TreeGrafter"/>
</dbReference>
<dbReference type="GO" id="GO:0000407">
    <property type="term" value="C:phagophore assembly site"/>
    <property type="evidence" value="ECO:0007669"/>
    <property type="project" value="TreeGrafter"/>
</dbReference>
<dbReference type="PROSITE" id="PS50011">
    <property type="entry name" value="PROTEIN_KINASE_DOM"/>
    <property type="match status" value="1"/>
</dbReference>
<dbReference type="InterPro" id="IPR000719">
    <property type="entry name" value="Prot_kinase_dom"/>
</dbReference>
<reference evidence="6" key="1">
    <citation type="submission" date="2021-01" db="EMBL/GenBank/DDBJ databases">
        <authorList>
            <consortium name="Genoscope - CEA"/>
            <person name="William W."/>
        </authorList>
    </citation>
    <scope>NUCLEOTIDE SEQUENCE</scope>
</reference>
<feature type="domain" description="Protein kinase" evidence="5">
    <location>
        <begin position="12"/>
        <end position="282"/>
    </location>
</feature>
<dbReference type="OrthoDB" id="5337378at2759"/>
<organism evidence="6 7">
    <name type="scientific">Paramecium octaurelia</name>
    <dbReference type="NCBI Taxonomy" id="43137"/>
    <lineage>
        <taxon>Eukaryota</taxon>
        <taxon>Sar</taxon>
        <taxon>Alveolata</taxon>
        <taxon>Ciliophora</taxon>
        <taxon>Intramacronucleata</taxon>
        <taxon>Oligohymenophorea</taxon>
        <taxon>Peniculida</taxon>
        <taxon>Parameciidae</taxon>
        <taxon>Paramecium</taxon>
    </lineage>
</organism>
<evidence type="ECO:0000256" key="1">
    <source>
        <dbReference type="ARBA" id="ARBA00022679"/>
    </source>
</evidence>
<dbReference type="CDD" id="cd14014">
    <property type="entry name" value="STKc_PknB_like"/>
    <property type="match status" value="1"/>
</dbReference>
<dbReference type="GO" id="GO:0000045">
    <property type="term" value="P:autophagosome assembly"/>
    <property type="evidence" value="ECO:0007669"/>
    <property type="project" value="TreeGrafter"/>
</dbReference>
<dbReference type="PANTHER" id="PTHR24348">
    <property type="entry name" value="SERINE/THREONINE-PROTEIN KINASE UNC-51-RELATED"/>
    <property type="match status" value="1"/>
</dbReference>
<evidence type="ECO:0000313" key="7">
    <source>
        <dbReference type="Proteomes" id="UP000683925"/>
    </source>
</evidence>
<sequence length="574" mass="68375">MTSKVRVGHYLINTDELLGKGSFGAVYSCQSDTFKNKDLCVKIVSCKNAMIQAHKEIELLEVLKKVANPNLIMIHDLIQDENQIYIFMDRCRGGDLKSLILDYNLKKKQFTLEQIVDMVRQIVCGYEALIQNKMIHRDLKPANILFEYKTKEKITLKLTDFGLGRILDDITIKQYMTRVGTPAYMSPQISLGEKFSAKCDIFSLGIIIYELTFLELPSQGMNPLIRNLFQKSLKTKPFVCPNLNQQQPAQLKCLIQDLINKMLSFEEEARPSWEDLIKSEIMTIGKQVVTIPIEVKQKNEENNLQITILKYERKLGRERYFEQNQFFKLIEFKQKFKGKHDLLRKSYLIVYMMICKAQLLYSLQQQFQLIVKQYFPNFDVYHFELIQTCFIGYRFKILENAFGFCNQKLDLINESCKKQFENEFLQMTQQIYQSNELEVQTIKKHVYDFFLQTKDVFQQAENELINLKTKNQYPKNIEKFFKLISQQEFTDFGIYAKWFYFFWNQHLRKLLNYDQTKQHEIKYQLLLILIERFLNLETDHPFQKYDKFDENSILLQEKPTKDDLERQIKLRVYI</sequence>
<keyword evidence="1" id="KW-0808">Transferase</keyword>
<dbReference type="InterPro" id="IPR045269">
    <property type="entry name" value="Atg1-like"/>
</dbReference>
<dbReference type="PROSITE" id="PS00108">
    <property type="entry name" value="PROTEIN_KINASE_ST"/>
    <property type="match status" value="1"/>
</dbReference>
<name>A0A8S1XZ14_PAROT</name>
<dbReference type="GO" id="GO:0004674">
    <property type="term" value="F:protein serine/threonine kinase activity"/>
    <property type="evidence" value="ECO:0007669"/>
    <property type="project" value="InterPro"/>
</dbReference>
<dbReference type="AlphaFoldDB" id="A0A8S1XZ14"/>
<dbReference type="GO" id="GO:0005776">
    <property type="term" value="C:autophagosome"/>
    <property type="evidence" value="ECO:0007669"/>
    <property type="project" value="TreeGrafter"/>
</dbReference>
<dbReference type="OMA" id="ENAFGFC"/>
<evidence type="ECO:0000313" key="6">
    <source>
        <dbReference type="EMBL" id="CAD8206177.1"/>
    </source>
</evidence>
<proteinExistence type="predicted"/>